<reference evidence="2" key="2">
    <citation type="submission" date="2012-01" db="EMBL/GenBank/DDBJ databases">
        <title>Noncontiguous Finished sequence of chromosome of Saccharomonospora glauca K62.</title>
        <authorList>
            <consortium name="US DOE Joint Genome Institute"/>
            <person name="Lucas S."/>
            <person name="Han J."/>
            <person name="Lapidus A."/>
            <person name="Cheng J.-F."/>
            <person name="Goodwin L."/>
            <person name="Pitluck S."/>
            <person name="Peters L."/>
            <person name="Mikhailova N."/>
            <person name="Held B."/>
            <person name="Detter J.C."/>
            <person name="Han C."/>
            <person name="Tapia R."/>
            <person name="Land M."/>
            <person name="Hauser L."/>
            <person name="Kyrpides N."/>
            <person name="Ivanova N."/>
            <person name="Pagani I."/>
            <person name="Brambilla E.-M."/>
            <person name="Klenk H.-P."/>
            <person name="Woyke T."/>
        </authorList>
    </citation>
    <scope>NUCLEOTIDE SEQUENCE [LARGE SCALE GENOMIC DNA]</scope>
    <source>
        <strain evidence="2">K62</strain>
    </source>
</reference>
<protein>
    <submittedName>
        <fullName evidence="1">Uncharacterized protein</fullName>
    </submittedName>
</protein>
<evidence type="ECO:0000313" key="2">
    <source>
        <dbReference type="Proteomes" id="UP000005087"/>
    </source>
</evidence>
<dbReference type="EMBL" id="CM001484">
    <property type="protein sequence ID" value="EIE99001.1"/>
    <property type="molecule type" value="Genomic_DNA"/>
</dbReference>
<dbReference type="AlphaFoldDB" id="I1D227"/>
<gene>
    <name evidence="1" type="ORF">SacglDRAFT_02096</name>
</gene>
<dbReference type="Proteomes" id="UP000005087">
    <property type="component" value="Chromosome"/>
</dbReference>
<dbReference type="STRING" id="928724.SacglDRAFT_02096"/>
<evidence type="ECO:0000313" key="1">
    <source>
        <dbReference type="EMBL" id="EIE99001.1"/>
    </source>
</evidence>
<dbReference type="HOGENOM" id="CLU_058236_0_0_11"/>
<sequence>MRGPELRLDLGRTGTEAVTTPALPAFARGLCDDAAIFPPGLAPLSEAVPAHVRHVGSPYAELVGPLVVSAASLEELAGLVPVEDGHQLDLAVTLPEGPSGLPEVLGAVSALPVRLRALEVAVPAPMTAAALVEALDAAGVDETVEVFVEVPRDERRPEIIAALPDTRYRAKFRTGGVKAELYPDEAELATAIEAVVAAGVPYKATAGLHHAIRNTDPETGFEQHGFLNLLLATDAALRGADTDELVRLLADRDGAAIAARVAALPEERVLATRAAFRSFGTCSISDPLTELIALGLLPESVSPTYERTV</sequence>
<organism evidence="1 2">
    <name type="scientific">Saccharomonospora glauca K62</name>
    <dbReference type="NCBI Taxonomy" id="928724"/>
    <lineage>
        <taxon>Bacteria</taxon>
        <taxon>Bacillati</taxon>
        <taxon>Actinomycetota</taxon>
        <taxon>Actinomycetes</taxon>
        <taxon>Pseudonocardiales</taxon>
        <taxon>Pseudonocardiaceae</taxon>
        <taxon>Saccharomonospora</taxon>
    </lineage>
</organism>
<name>I1D227_9PSEU</name>
<reference evidence="1 2" key="1">
    <citation type="submission" date="2011-09" db="EMBL/GenBank/DDBJ databases">
        <authorList>
            <consortium name="US DOE Joint Genome Institute (JGI-PGF)"/>
            <person name="Lucas S."/>
            <person name="Han J."/>
            <person name="Lapidus A."/>
            <person name="Cheng J.-F."/>
            <person name="Goodwin L."/>
            <person name="Pitluck S."/>
            <person name="Peters L."/>
            <person name="Land M.L."/>
            <person name="Hauser L."/>
            <person name="Brambilla E."/>
            <person name="Klenk H.-P."/>
            <person name="Woyke T.J."/>
        </authorList>
    </citation>
    <scope>NUCLEOTIDE SEQUENCE [LARGE SCALE GENOMIC DNA]</scope>
    <source>
        <strain evidence="1 2">K62</strain>
    </source>
</reference>
<dbReference type="eggNOG" id="COG0124">
    <property type="taxonomic scope" value="Bacteria"/>
</dbReference>
<proteinExistence type="predicted"/>
<accession>I1D227</accession>
<keyword evidence="2" id="KW-1185">Reference proteome</keyword>